<dbReference type="KEGG" id="cqu:CpipJ_CPIJ009042"/>
<dbReference type="AlphaFoldDB" id="B0WPE6"/>
<dbReference type="EnsemblMetazoa" id="CPIJ009042-RA">
    <property type="protein sequence ID" value="CPIJ009042-PA"/>
    <property type="gene ID" value="CPIJ009042"/>
</dbReference>
<dbReference type="VEuPathDB" id="VectorBase:CQUJHB001152"/>
<keyword evidence="3" id="KW-1185">Reference proteome</keyword>
<dbReference type="InterPro" id="IPR036179">
    <property type="entry name" value="Ig-like_dom_sf"/>
</dbReference>
<proteinExistence type="predicted"/>
<evidence type="ECO:0000313" key="3">
    <source>
        <dbReference type="Proteomes" id="UP000002320"/>
    </source>
</evidence>
<dbReference type="SUPFAM" id="SSF48726">
    <property type="entry name" value="Immunoglobulin"/>
    <property type="match status" value="1"/>
</dbReference>
<dbReference type="InParanoid" id="B0WPE6"/>
<accession>B0WPE6</accession>
<reference evidence="2" key="2">
    <citation type="submission" date="2021-02" db="UniProtKB">
        <authorList>
            <consortium name="EnsemblMetazoa"/>
        </authorList>
    </citation>
    <scope>IDENTIFICATION</scope>
    <source>
        <strain evidence="2">JHB</strain>
    </source>
</reference>
<dbReference type="HOGENOM" id="CLU_1588128_0_0_1"/>
<protein>
    <recommendedName>
        <fullName evidence="4">Immunoglobulin I-set domain-containing protein</fullName>
    </recommendedName>
</protein>
<name>B0WPE6_CULQU</name>
<evidence type="ECO:0008006" key="4">
    <source>
        <dbReference type="Google" id="ProtNLM"/>
    </source>
</evidence>
<dbReference type="Proteomes" id="UP000002320">
    <property type="component" value="Unassembled WGS sequence"/>
</dbReference>
<reference evidence="1" key="1">
    <citation type="submission" date="2007-03" db="EMBL/GenBank/DDBJ databases">
        <title>Annotation of Culex pipiens quinquefasciatus.</title>
        <authorList>
            <consortium name="The Broad Institute Genome Sequencing Platform"/>
            <person name="Atkinson P.W."/>
            <person name="Hemingway J."/>
            <person name="Christensen B.M."/>
            <person name="Higgs S."/>
            <person name="Kodira C."/>
            <person name="Hannick L."/>
            <person name="Megy K."/>
            <person name="O'Leary S."/>
            <person name="Pearson M."/>
            <person name="Haas B.J."/>
            <person name="Mauceli E."/>
            <person name="Wortman J.R."/>
            <person name="Lee N.H."/>
            <person name="Guigo R."/>
            <person name="Stanke M."/>
            <person name="Alvarado L."/>
            <person name="Amedeo P."/>
            <person name="Antoine C.H."/>
            <person name="Arensburger P."/>
            <person name="Bidwell S.L."/>
            <person name="Crawford M."/>
            <person name="Camaro F."/>
            <person name="Devon K."/>
            <person name="Engels R."/>
            <person name="Hammond M."/>
            <person name="Howarth C."/>
            <person name="Koehrsen M."/>
            <person name="Lawson D."/>
            <person name="Montgomery P."/>
            <person name="Nene V."/>
            <person name="Nusbaum C."/>
            <person name="Puiu D."/>
            <person name="Romero-Severson J."/>
            <person name="Severson D.W."/>
            <person name="Shumway M."/>
            <person name="Sisk P."/>
            <person name="Stolte C."/>
            <person name="Zeng Q."/>
            <person name="Eisenstadt E."/>
            <person name="Fraser-Liggett C."/>
            <person name="Strausberg R."/>
            <person name="Galagan J."/>
            <person name="Birren B."/>
            <person name="Collins F.H."/>
        </authorList>
    </citation>
    <scope>NUCLEOTIDE SEQUENCE [LARGE SCALE GENOMIC DNA]</scope>
    <source>
        <strain evidence="1">JHB</strain>
    </source>
</reference>
<dbReference type="Gene3D" id="2.60.40.10">
    <property type="entry name" value="Immunoglobulins"/>
    <property type="match status" value="1"/>
</dbReference>
<dbReference type="VEuPathDB" id="VectorBase:CPIJ009042"/>
<gene>
    <name evidence="2" type="primary">6041295</name>
    <name evidence="1" type="ORF">CpipJ_CPIJ009042</name>
</gene>
<evidence type="ECO:0000313" key="2">
    <source>
        <dbReference type="EnsemblMetazoa" id="CPIJ009042-PA"/>
    </source>
</evidence>
<dbReference type="InterPro" id="IPR013783">
    <property type="entry name" value="Ig-like_fold"/>
</dbReference>
<organism>
    <name type="scientific">Culex quinquefasciatus</name>
    <name type="common">Southern house mosquito</name>
    <name type="synonym">Culex pungens</name>
    <dbReference type="NCBI Taxonomy" id="7176"/>
    <lineage>
        <taxon>Eukaryota</taxon>
        <taxon>Metazoa</taxon>
        <taxon>Ecdysozoa</taxon>
        <taxon>Arthropoda</taxon>
        <taxon>Hexapoda</taxon>
        <taxon>Insecta</taxon>
        <taxon>Pterygota</taxon>
        <taxon>Neoptera</taxon>
        <taxon>Endopterygota</taxon>
        <taxon>Diptera</taxon>
        <taxon>Nematocera</taxon>
        <taxon>Culicoidea</taxon>
        <taxon>Culicidae</taxon>
        <taxon>Culicinae</taxon>
        <taxon>Culicini</taxon>
        <taxon>Culex</taxon>
        <taxon>Culex</taxon>
    </lineage>
</organism>
<dbReference type="OrthoDB" id="10012075at2759"/>
<sequence length="168" mass="18358">MTSRCSLISMTITDQPNGGKYEPVLIDNAYKVVMKLSIKVVSQADFGSYKCIAKNSLGETDGTIKLYSKDCFPIDSCSCGKVEFCLPLLTRSRPSARRSDKPANGRTGNSLPLSTVHCRAISCPSLPLPIGFYGNRCFAVSELPKSAINSVEAFEGRRKSKYNNCDKL</sequence>
<dbReference type="STRING" id="7176.B0WPE6"/>
<evidence type="ECO:0000313" key="1">
    <source>
        <dbReference type="EMBL" id="EDS32325.1"/>
    </source>
</evidence>
<dbReference type="EMBL" id="DS232023">
    <property type="protein sequence ID" value="EDS32325.1"/>
    <property type="molecule type" value="Genomic_DNA"/>
</dbReference>
<dbReference type="eggNOG" id="KOG3510">
    <property type="taxonomic scope" value="Eukaryota"/>
</dbReference>